<dbReference type="GO" id="GO:0005829">
    <property type="term" value="C:cytosol"/>
    <property type="evidence" value="ECO:0007669"/>
    <property type="project" value="TreeGrafter"/>
</dbReference>
<dbReference type="Gene3D" id="3.30.420.40">
    <property type="match status" value="1"/>
</dbReference>
<dbReference type="InterPro" id="IPR001312">
    <property type="entry name" value="Hexokinase"/>
</dbReference>
<keyword evidence="8" id="KW-0324">Glycolysis</keyword>
<evidence type="ECO:0000256" key="2">
    <source>
        <dbReference type="ARBA" id="ARBA00005007"/>
    </source>
</evidence>
<comment type="caution">
    <text evidence="12">The sequence shown here is derived from an EMBL/GenBank/DDBJ whole genome shotgun (WGS) entry which is preliminary data.</text>
</comment>
<dbReference type="RefSeq" id="WP_110463094.1">
    <property type="nucleotide sequence ID" value="NZ_QKMR01000022.1"/>
</dbReference>
<dbReference type="SUPFAM" id="SSF53067">
    <property type="entry name" value="Actin-like ATPase domain"/>
    <property type="match status" value="2"/>
</dbReference>
<comment type="pathway">
    <text evidence="1">Carbohydrate degradation.</text>
</comment>
<keyword evidence="4" id="KW-0808">Transferase</keyword>
<keyword evidence="5" id="KW-0547">Nucleotide-binding</keyword>
<reference evidence="12 13" key="1">
    <citation type="submission" date="2018-06" db="EMBL/GenBank/DDBJ databases">
        <title>Genomic Encyclopedia of Type Strains, Phase I: the one thousand microbial genomes (KMG-I) project.</title>
        <authorList>
            <person name="Kyrpides N."/>
        </authorList>
    </citation>
    <scope>NUCLEOTIDE SEQUENCE [LARGE SCALE GENOMIC DNA]</scope>
    <source>
        <strain evidence="12 13">DSM 19573</strain>
    </source>
</reference>
<feature type="domain" description="Hexokinase N-terminal" evidence="10">
    <location>
        <begin position="8"/>
        <end position="201"/>
    </location>
</feature>
<dbReference type="EMBL" id="QKMR01000022">
    <property type="protein sequence ID" value="PYG85826.1"/>
    <property type="molecule type" value="Genomic_DNA"/>
</dbReference>
<comment type="similarity">
    <text evidence="3">Belongs to the hexokinase family.</text>
</comment>
<dbReference type="GO" id="GO:0008865">
    <property type="term" value="F:fructokinase activity"/>
    <property type="evidence" value="ECO:0007669"/>
    <property type="project" value="TreeGrafter"/>
</dbReference>
<dbReference type="Pfam" id="PF00349">
    <property type="entry name" value="Hexokinase_1"/>
    <property type="match status" value="1"/>
</dbReference>
<evidence type="ECO:0000256" key="3">
    <source>
        <dbReference type="ARBA" id="ARBA00009225"/>
    </source>
</evidence>
<name>A0A318Y2X3_9FIRM</name>
<evidence type="ECO:0000259" key="10">
    <source>
        <dbReference type="Pfam" id="PF00349"/>
    </source>
</evidence>
<evidence type="ECO:0000313" key="12">
    <source>
        <dbReference type="EMBL" id="PYG85826.1"/>
    </source>
</evidence>
<evidence type="ECO:0000259" key="11">
    <source>
        <dbReference type="Pfam" id="PF03727"/>
    </source>
</evidence>
<dbReference type="Gene3D" id="3.40.367.20">
    <property type="match status" value="1"/>
</dbReference>
<dbReference type="InterPro" id="IPR022673">
    <property type="entry name" value="Hexokinase_C"/>
</dbReference>
<dbReference type="GO" id="GO:0004340">
    <property type="term" value="F:glucokinase activity"/>
    <property type="evidence" value="ECO:0007669"/>
    <property type="project" value="TreeGrafter"/>
</dbReference>
<dbReference type="InterPro" id="IPR043129">
    <property type="entry name" value="ATPase_NBD"/>
</dbReference>
<evidence type="ECO:0000256" key="7">
    <source>
        <dbReference type="ARBA" id="ARBA00022840"/>
    </source>
</evidence>
<dbReference type="InterPro" id="IPR022672">
    <property type="entry name" value="Hexokinase_N"/>
</dbReference>
<feature type="domain" description="Hexokinase C-terminal" evidence="11">
    <location>
        <begin position="208"/>
        <end position="427"/>
    </location>
</feature>
<keyword evidence="13" id="KW-1185">Reference proteome</keyword>
<keyword evidence="6 12" id="KW-0418">Kinase</keyword>
<dbReference type="PANTHER" id="PTHR19443:SF16">
    <property type="entry name" value="HEXOKINASE TYPE 1-RELATED"/>
    <property type="match status" value="1"/>
</dbReference>
<comment type="pathway">
    <text evidence="2">Carbohydrate metabolism.</text>
</comment>
<dbReference type="GO" id="GO:0005536">
    <property type="term" value="F:D-glucose binding"/>
    <property type="evidence" value="ECO:0007669"/>
    <property type="project" value="InterPro"/>
</dbReference>
<dbReference type="GO" id="GO:0006096">
    <property type="term" value="P:glycolytic process"/>
    <property type="evidence" value="ECO:0007669"/>
    <property type="project" value="UniProtKB-UniPathway"/>
</dbReference>
<proteinExistence type="inferred from homology"/>
<dbReference type="PRINTS" id="PR00475">
    <property type="entry name" value="HEXOKINASE"/>
</dbReference>
<evidence type="ECO:0000256" key="5">
    <source>
        <dbReference type="ARBA" id="ARBA00022741"/>
    </source>
</evidence>
<dbReference type="Proteomes" id="UP000248132">
    <property type="component" value="Unassembled WGS sequence"/>
</dbReference>
<evidence type="ECO:0000256" key="9">
    <source>
        <dbReference type="ARBA" id="ARBA00047905"/>
    </source>
</evidence>
<dbReference type="GO" id="GO:0005524">
    <property type="term" value="F:ATP binding"/>
    <property type="evidence" value="ECO:0007669"/>
    <property type="project" value="UniProtKB-KW"/>
</dbReference>
<dbReference type="UniPathway" id="UPA00109">
    <property type="reaction ID" value="UER00180"/>
</dbReference>
<gene>
    <name evidence="12" type="ORF">LY28_03123</name>
</gene>
<protein>
    <submittedName>
        <fullName evidence="12">Hexokinase</fullName>
    </submittedName>
</protein>
<evidence type="ECO:0000256" key="1">
    <source>
        <dbReference type="ARBA" id="ARBA00004921"/>
    </source>
</evidence>
<dbReference type="OrthoDB" id="6383434at2"/>
<dbReference type="AlphaFoldDB" id="A0A318Y2X3"/>
<keyword evidence="7" id="KW-0067">ATP-binding</keyword>
<evidence type="ECO:0000256" key="4">
    <source>
        <dbReference type="ARBA" id="ARBA00022679"/>
    </source>
</evidence>
<comment type="catalytic activity">
    <reaction evidence="9">
        <text>D-fructose + ATP = D-fructose 6-phosphate + ADP + H(+)</text>
        <dbReference type="Rhea" id="RHEA:16125"/>
        <dbReference type="ChEBI" id="CHEBI:15378"/>
        <dbReference type="ChEBI" id="CHEBI:30616"/>
        <dbReference type="ChEBI" id="CHEBI:37721"/>
        <dbReference type="ChEBI" id="CHEBI:61527"/>
        <dbReference type="ChEBI" id="CHEBI:456216"/>
        <dbReference type="EC" id="2.7.1.1"/>
    </reaction>
    <physiologicalReaction direction="left-to-right" evidence="9">
        <dbReference type="Rhea" id="RHEA:16126"/>
    </physiologicalReaction>
</comment>
<dbReference type="PANTHER" id="PTHR19443">
    <property type="entry name" value="HEXOKINASE"/>
    <property type="match status" value="1"/>
</dbReference>
<dbReference type="PROSITE" id="PS51748">
    <property type="entry name" value="HEXOKINASE_2"/>
    <property type="match status" value="1"/>
</dbReference>
<evidence type="ECO:0000256" key="8">
    <source>
        <dbReference type="ARBA" id="ARBA00023152"/>
    </source>
</evidence>
<dbReference type="Pfam" id="PF03727">
    <property type="entry name" value="Hexokinase_2"/>
    <property type="match status" value="1"/>
</dbReference>
<dbReference type="GO" id="GO:0006006">
    <property type="term" value="P:glucose metabolic process"/>
    <property type="evidence" value="ECO:0007669"/>
    <property type="project" value="TreeGrafter"/>
</dbReference>
<dbReference type="GO" id="GO:0001678">
    <property type="term" value="P:intracellular glucose homeostasis"/>
    <property type="evidence" value="ECO:0007669"/>
    <property type="project" value="InterPro"/>
</dbReference>
<organism evidence="12 13">
    <name type="scientific">Ruminiclostridium sufflavum DSM 19573</name>
    <dbReference type="NCBI Taxonomy" id="1121337"/>
    <lineage>
        <taxon>Bacteria</taxon>
        <taxon>Bacillati</taxon>
        <taxon>Bacillota</taxon>
        <taxon>Clostridia</taxon>
        <taxon>Eubacteriales</taxon>
        <taxon>Oscillospiraceae</taxon>
        <taxon>Ruminiclostridium</taxon>
    </lineage>
</organism>
<accession>A0A318Y2X3</accession>
<evidence type="ECO:0000313" key="13">
    <source>
        <dbReference type="Proteomes" id="UP000248132"/>
    </source>
</evidence>
<evidence type="ECO:0000256" key="6">
    <source>
        <dbReference type="ARBA" id="ARBA00022777"/>
    </source>
</evidence>
<sequence length="432" mass="47497">MGLYSEAVNEVLSSFEIDRESMLSMAMLFKKTMEEGLRGEKTCLKMIPSYVGKPTGKEKGTFMTMDMGGTNLRCTKFKIDNGSFETLAEKKEKLISKEKNYDLTKSSVSAKQLFGFIAECMASITEQDGHMYLGNTFSFPCRQEAINEAYLINWTKEIATEGVVGQNINKLLAEALEERNVNIEPVALINDTVGTLLVAMYSYQAADIGAIMGTGHNTCYLENNHPLNGGKMIVNLESGNYNIGLPVTKYDRKIDENSQIPGSQLLEKMVSGYYMGSLVKEICLDLFNSKELFAGDDVDSNDFFAQGFNALTVENFILYPTKSEVQYNCSSEDAQIIKAVSEAVLKRAVRIVASSYLGVLFHQENKGTEVKSKHVIAIDGTIYEKMPKAPKLMEDAFKDALGEDAANIDIKLVKDGSGLGAAIAAAVAVTQR</sequence>